<feature type="region of interest" description="Disordered" evidence="2">
    <location>
        <begin position="1"/>
        <end position="44"/>
    </location>
</feature>
<dbReference type="Gene3D" id="4.10.240.10">
    <property type="entry name" value="Zn(2)-C6 fungal-type DNA-binding domain"/>
    <property type="match status" value="1"/>
</dbReference>
<dbReference type="PANTHER" id="PTHR47784">
    <property type="entry name" value="STEROL UPTAKE CONTROL PROTEIN 2"/>
    <property type="match status" value="1"/>
</dbReference>
<dbReference type="Proteomes" id="UP001642502">
    <property type="component" value="Unassembled WGS sequence"/>
</dbReference>
<dbReference type="InterPro" id="IPR001138">
    <property type="entry name" value="Zn2Cys6_DnaBD"/>
</dbReference>
<accession>A0ABP0D9R3</accession>
<dbReference type="InterPro" id="IPR036864">
    <property type="entry name" value="Zn2-C6_fun-type_DNA-bd_sf"/>
</dbReference>
<sequence>MSHLSEDSDSRGLDDIDARSSSSPGFAVTAAGRPYYAKRPHKKSRAGCINCKTRKVKCNEERPRCRACTLRRESCVYPSAVQTSNTSTATSAAPPRTARSTAAARAEAASLNATAASRTPMSSYLSPSSSSSESGSVVHYSQGTSPATVSSADDLALATWGLGSSRGKPRGLQYEGGSCIADNGFHLVNEPLYVPAAIDQVDMKLLWFYTIKGYDGVAAEAGYQPKVDEILQVAIPQHAFATPFLMDCLLALSALQLQLHDQPIAPSRVLTYRARAFAGYRKAVEEATPERYPALLACSLLLCALSSEMFRDAESTPLYILDWMVVWRGIGLMVKTIDPDILIESNMHMLFARPPINLDSSTKHIPNQLLFMVSSIGHDDPDFTHIDAYYKTLKLLGSLYRELESGIGRILSLRIITWLTFLPKSFVDIARERRPRALVILAHYLAFVKLCNRLWWMRGIADKEIRDILNVLEESWLTYIKGPIAVLDTTDDIEIGKILLNDNSWKPAHFHDPVRDEQTKGLTLVDDCGHNIVYNGTWLQADTGKEAVWNIQETLCPVAPTFEPGELSEYQQSSVNDPEVEFVP</sequence>
<comment type="caution">
    <text evidence="4">The sequence shown here is derived from an EMBL/GenBank/DDBJ whole genome shotgun (WGS) entry which is preliminary data.</text>
</comment>
<dbReference type="SMART" id="SM00066">
    <property type="entry name" value="GAL4"/>
    <property type="match status" value="1"/>
</dbReference>
<feature type="compositionally biased region" description="Basic and acidic residues" evidence="2">
    <location>
        <begin position="1"/>
        <end position="18"/>
    </location>
</feature>
<evidence type="ECO:0000313" key="5">
    <source>
        <dbReference type="Proteomes" id="UP001642502"/>
    </source>
</evidence>
<evidence type="ECO:0000256" key="2">
    <source>
        <dbReference type="SAM" id="MobiDB-lite"/>
    </source>
</evidence>
<dbReference type="PROSITE" id="PS00463">
    <property type="entry name" value="ZN2_CY6_FUNGAL_1"/>
    <property type="match status" value="1"/>
</dbReference>
<keyword evidence="5" id="KW-1185">Reference proteome</keyword>
<proteinExistence type="predicted"/>
<organism evidence="4 5">
    <name type="scientific">Sporothrix epigloea</name>
    <dbReference type="NCBI Taxonomy" id="1892477"/>
    <lineage>
        <taxon>Eukaryota</taxon>
        <taxon>Fungi</taxon>
        <taxon>Dikarya</taxon>
        <taxon>Ascomycota</taxon>
        <taxon>Pezizomycotina</taxon>
        <taxon>Sordariomycetes</taxon>
        <taxon>Sordariomycetidae</taxon>
        <taxon>Ophiostomatales</taxon>
        <taxon>Ophiostomataceae</taxon>
        <taxon>Sporothrix</taxon>
    </lineage>
</organism>
<evidence type="ECO:0000313" key="4">
    <source>
        <dbReference type="EMBL" id="CAK7264954.1"/>
    </source>
</evidence>
<feature type="domain" description="Zn(2)-C6 fungal-type" evidence="3">
    <location>
        <begin position="47"/>
        <end position="77"/>
    </location>
</feature>
<dbReference type="PANTHER" id="PTHR47784:SF5">
    <property type="entry name" value="STEROL UPTAKE CONTROL PROTEIN 2"/>
    <property type="match status" value="1"/>
</dbReference>
<feature type="compositionally biased region" description="Polar residues" evidence="2">
    <location>
        <begin position="139"/>
        <end position="148"/>
    </location>
</feature>
<name>A0ABP0D9R3_9PEZI</name>
<dbReference type="InterPro" id="IPR053157">
    <property type="entry name" value="Sterol_Uptake_Regulator"/>
</dbReference>
<evidence type="ECO:0000256" key="1">
    <source>
        <dbReference type="ARBA" id="ARBA00023242"/>
    </source>
</evidence>
<gene>
    <name evidence="4" type="ORF">SEPCBS119000_001256</name>
</gene>
<keyword evidence="1" id="KW-0539">Nucleus</keyword>
<protein>
    <recommendedName>
        <fullName evidence="3">Zn(2)-C6 fungal-type domain-containing protein</fullName>
    </recommendedName>
</protein>
<dbReference type="PROSITE" id="PS50048">
    <property type="entry name" value="ZN2_CY6_FUNGAL_2"/>
    <property type="match status" value="1"/>
</dbReference>
<dbReference type="SUPFAM" id="SSF57701">
    <property type="entry name" value="Zn2/Cys6 DNA-binding domain"/>
    <property type="match status" value="1"/>
</dbReference>
<dbReference type="EMBL" id="CAWUON010000009">
    <property type="protein sequence ID" value="CAK7264954.1"/>
    <property type="molecule type" value="Genomic_DNA"/>
</dbReference>
<feature type="compositionally biased region" description="Low complexity" evidence="2">
    <location>
        <begin position="83"/>
        <end position="136"/>
    </location>
</feature>
<dbReference type="CDD" id="cd00067">
    <property type="entry name" value="GAL4"/>
    <property type="match status" value="1"/>
</dbReference>
<dbReference type="Pfam" id="PF00172">
    <property type="entry name" value="Zn_clus"/>
    <property type="match status" value="1"/>
</dbReference>
<reference evidence="4 5" key="1">
    <citation type="submission" date="2024-01" db="EMBL/GenBank/DDBJ databases">
        <authorList>
            <person name="Allen C."/>
            <person name="Tagirdzhanova G."/>
        </authorList>
    </citation>
    <scope>NUCLEOTIDE SEQUENCE [LARGE SCALE GENOMIC DNA]</scope>
    <source>
        <strain evidence="4 5">CBS 119000</strain>
    </source>
</reference>
<feature type="region of interest" description="Disordered" evidence="2">
    <location>
        <begin position="79"/>
        <end position="148"/>
    </location>
</feature>
<evidence type="ECO:0000259" key="3">
    <source>
        <dbReference type="PROSITE" id="PS50048"/>
    </source>
</evidence>